<dbReference type="InterPro" id="IPR027417">
    <property type="entry name" value="P-loop_NTPase"/>
</dbReference>
<evidence type="ECO:0000313" key="1">
    <source>
        <dbReference type="EMBL" id="BAP55939.1"/>
    </source>
</evidence>
<protein>
    <submittedName>
        <fullName evidence="1">Sulfotransferase domain protein</fullName>
    </submittedName>
</protein>
<dbReference type="KEGG" id="tig:THII_1642"/>
<evidence type="ECO:0000313" key="2">
    <source>
        <dbReference type="Proteomes" id="UP000031623"/>
    </source>
</evidence>
<dbReference type="Pfam" id="PF17784">
    <property type="entry name" value="Sulfotransfer_4"/>
    <property type="match status" value="1"/>
</dbReference>
<dbReference type="SUPFAM" id="SSF52540">
    <property type="entry name" value="P-loop containing nucleoside triphosphate hydrolases"/>
    <property type="match status" value="1"/>
</dbReference>
<dbReference type="PANTHER" id="PTHR36978">
    <property type="entry name" value="P-LOOP CONTAINING NUCLEOTIDE TRIPHOSPHATE HYDROLASE"/>
    <property type="match status" value="1"/>
</dbReference>
<organism evidence="1 2">
    <name type="scientific">Thioploca ingrica</name>
    <dbReference type="NCBI Taxonomy" id="40754"/>
    <lineage>
        <taxon>Bacteria</taxon>
        <taxon>Pseudomonadati</taxon>
        <taxon>Pseudomonadota</taxon>
        <taxon>Gammaproteobacteria</taxon>
        <taxon>Thiotrichales</taxon>
        <taxon>Thiotrichaceae</taxon>
        <taxon>Thioploca</taxon>
    </lineage>
</organism>
<dbReference type="InterPro" id="IPR040632">
    <property type="entry name" value="Sulfotransfer_4"/>
</dbReference>
<reference evidence="1 2" key="1">
    <citation type="journal article" date="2014" name="ISME J.">
        <title>Ecophysiology of Thioploca ingrica as revealed by the complete genome sequence supplemented with proteomic evidence.</title>
        <authorList>
            <person name="Kojima H."/>
            <person name="Ogura Y."/>
            <person name="Yamamoto N."/>
            <person name="Togashi T."/>
            <person name="Mori H."/>
            <person name="Watanabe T."/>
            <person name="Nemoto F."/>
            <person name="Kurokawa K."/>
            <person name="Hayashi T."/>
            <person name="Fukui M."/>
        </authorList>
    </citation>
    <scope>NUCLEOTIDE SEQUENCE [LARGE SCALE GENOMIC DNA]</scope>
</reference>
<dbReference type="AlphaFoldDB" id="A0A090AFT4"/>
<dbReference type="PANTHER" id="PTHR36978:SF4">
    <property type="entry name" value="P-LOOP CONTAINING NUCLEOSIDE TRIPHOSPHATE HYDROLASE PROTEIN"/>
    <property type="match status" value="1"/>
</dbReference>
<keyword evidence="2" id="KW-1185">Reference proteome</keyword>
<dbReference type="Gene3D" id="3.40.50.300">
    <property type="entry name" value="P-loop containing nucleotide triphosphate hydrolases"/>
    <property type="match status" value="1"/>
</dbReference>
<proteinExistence type="predicted"/>
<keyword evidence="1" id="KW-0808">Transferase</keyword>
<gene>
    <name evidence="1" type="ORF">THII_1642</name>
</gene>
<dbReference type="EMBL" id="AP014633">
    <property type="protein sequence ID" value="BAP55939.1"/>
    <property type="molecule type" value="Genomic_DNA"/>
</dbReference>
<dbReference type="Proteomes" id="UP000031623">
    <property type="component" value="Chromosome"/>
</dbReference>
<dbReference type="HOGENOM" id="CLU_959560_0_0_6"/>
<dbReference type="GO" id="GO:0016740">
    <property type="term" value="F:transferase activity"/>
    <property type="evidence" value="ECO:0007669"/>
    <property type="project" value="UniProtKB-KW"/>
</dbReference>
<dbReference type="STRING" id="40754.THII_1642"/>
<sequence>MKIKGFFNRANKWVNNLAIPWFQCKLPVWCFSEHNLRFKAYCVGAAKTGTVSIHATFSQQYRSAHEPEREFLIHHILAFIHGKIDKSELTQYIRHRDRRLALEMDSSHLNYHLLDILVSEFSDAKFILTIRDCYSWLDSFLNFHYPFYSYLRDNPQLRRRNRWIKLYDIDFKANEFKHAREENIFANNGLYALDSYFSYWREHNSKVLTTVPEERLLVVKTQEINQSVKKIEEFLGIPLGTLPQNVHRNVKRRKFNLLSQINKDFLEEKANFHCNELMGKYFPEVKGFNF</sequence>
<name>A0A090AFT4_9GAMM</name>
<accession>A0A090AFT4</accession>